<keyword evidence="1" id="KW-0695">RNA-directed DNA polymerase</keyword>
<keyword evidence="4" id="KW-1185">Reference proteome</keyword>
<comment type="domain">
    <text evidence="1">The primer grip sequence in the RT domain is required for telomerase activity and for stable association with short telomeric primers.</text>
</comment>
<keyword evidence="1" id="KW-0548">Nucleotidyltransferase</keyword>
<accession>A0ABQ9W7W7</accession>
<gene>
    <name evidence="3" type="ORF">P7K49_004372</name>
</gene>
<evidence type="ECO:0000256" key="1">
    <source>
        <dbReference type="RuleBase" id="RU365061"/>
    </source>
</evidence>
<protein>
    <recommendedName>
        <fullName evidence="1">Telomerase reverse transcriptase</fullName>
        <ecNumber evidence="1">2.7.7.49</ecNumber>
    </recommendedName>
    <alternativeName>
        <fullName evidence="1">Telomerase catalytic subunit</fullName>
    </alternativeName>
</protein>
<dbReference type="PANTHER" id="PTHR12066">
    <property type="entry name" value="TELOMERASE REVERSE TRANSCRIPTASE"/>
    <property type="match status" value="1"/>
</dbReference>
<organism evidence="3 4">
    <name type="scientific">Saguinus oedipus</name>
    <name type="common">Cotton-top tamarin</name>
    <name type="synonym">Oedipomidas oedipus</name>
    <dbReference type="NCBI Taxonomy" id="9490"/>
    <lineage>
        <taxon>Eukaryota</taxon>
        <taxon>Metazoa</taxon>
        <taxon>Chordata</taxon>
        <taxon>Craniata</taxon>
        <taxon>Vertebrata</taxon>
        <taxon>Euteleostomi</taxon>
        <taxon>Mammalia</taxon>
        <taxon>Eutheria</taxon>
        <taxon>Euarchontoglires</taxon>
        <taxon>Primates</taxon>
        <taxon>Haplorrhini</taxon>
        <taxon>Platyrrhini</taxon>
        <taxon>Cebidae</taxon>
        <taxon>Callitrichinae</taxon>
        <taxon>Saguinus</taxon>
    </lineage>
</organism>
<sequence>MEELRAQSGWTAETPLWDHLQQTHTAVLSLQEASVSLSNRTERPLGSEGRVADVPPVRAFTFRGPILSHCLPDWPVSPTARSYVQYQGIPQGSILSTLLCSLFYGDMENKLFAGIRQDG</sequence>
<dbReference type="PANTHER" id="PTHR12066:SF0">
    <property type="entry name" value="TELOMERASE REVERSE TRANSCRIPTASE"/>
    <property type="match status" value="1"/>
</dbReference>
<dbReference type="PROSITE" id="PS50878">
    <property type="entry name" value="RT_POL"/>
    <property type="match status" value="1"/>
</dbReference>
<dbReference type="Proteomes" id="UP001266305">
    <property type="component" value="Unassembled WGS sequence"/>
</dbReference>
<comment type="function">
    <text evidence="1">Telomerase is a ribonucleoprotein enzyme essential for the replication of chromosome termini in most eukaryotes. Active in progenitor and cancer cells. Inactive, or very low activity, in normal somatic cells. Catalytic component of the teleromerase holoenzyme complex whose main activity is the elongation of telomeres by acting as a reverse transcriptase that adds simple sequence repeats to chromosome ends by copying a template sequence within the RNA component of the enzyme. Catalyzes the RNA-dependent extension of 3'-chromosomal termini with the 6-nucleotide telomeric repeat unit, 5'-TTAGGG-3'. The catalytic cycle involves primer binding, primer extension and release of product once the template boundary has been reached or nascent product translocation followed by further extension. More active on substrates containing 2 or 3 telomeric repeats. Telomerase activity is regulated by a number of factors including telomerase complex-associated proteins, chaperones and polypeptide modifiers. Modulates Wnt signaling. Plays important roles in aging and antiapoptosis.</text>
</comment>
<proteinExistence type="inferred from homology"/>
<evidence type="ECO:0000259" key="2">
    <source>
        <dbReference type="PROSITE" id="PS50878"/>
    </source>
</evidence>
<keyword evidence="1" id="KW-0479">Metal-binding</keyword>
<evidence type="ECO:0000313" key="3">
    <source>
        <dbReference type="EMBL" id="KAK2117486.1"/>
    </source>
</evidence>
<keyword evidence="1" id="KW-0460">Magnesium</keyword>
<feature type="domain" description="Reverse transcriptase" evidence="2">
    <location>
        <begin position="1"/>
        <end position="119"/>
    </location>
</feature>
<comment type="domain">
    <text evidence="1">The RNA-interacting domain 1 (RD1)/N-terminal extension (NTE) is required for interaction with the pseudoknot-template domain of each of TERC dimers. It contains anchor sites that bind primer nucleotides upstream of the RNA-DNA hybrid and is thus an essential determinant of repeat addition processivity.</text>
</comment>
<dbReference type="EC" id="2.7.7.49" evidence="1"/>
<comment type="similarity">
    <text evidence="1">Belongs to the reverse transcriptase family. Telomerase subfamily.</text>
</comment>
<keyword evidence="1" id="KW-0539">Nucleus</keyword>
<keyword evidence="1" id="KW-0808">Transferase</keyword>
<keyword evidence="1" id="KW-0158">Chromosome</keyword>
<dbReference type="InterPro" id="IPR003545">
    <property type="entry name" value="Telomerase_RT"/>
</dbReference>
<comment type="domain">
    <text evidence="1">The RNA-interacting domain 2 (RD2) is essential for both interaction with the CR4-CR5 domain of TERC and for DNA synthesis.</text>
</comment>
<comment type="catalytic activity">
    <reaction evidence="1">
        <text>DNA(n) + a 2'-deoxyribonucleoside 5'-triphosphate = DNA(n+1) + diphosphate</text>
        <dbReference type="Rhea" id="RHEA:22508"/>
        <dbReference type="Rhea" id="RHEA-COMP:17339"/>
        <dbReference type="Rhea" id="RHEA-COMP:17340"/>
        <dbReference type="ChEBI" id="CHEBI:33019"/>
        <dbReference type="ChEBI" id="CHEBI:61560"/>
        <dbReference type="ChEBI" id="CHEBI:173112"/>
        <dbReference type="EC" id="2.7.7.49"/>
    </reaction>
</comment>
<dbReference type="InterPro" id="IPR000477">
    <property type="entry name" value="RT_dom"/>
</dbReference>
<reference evidence="3 4" key="1">
    <citation type="submission" date="2023-05" db="EMBL/GenBank/DDBJ databases">
        <title>B98-5 Cell Line De Novo Hybrid Assembly: An Optical Mapping Approach.</title>
        <authorList>
            <person name="Kananen K."/>
            <person name="Auerbach J.A."/>
            <person name="Kautto E."/>
            <person name="Blachly J.S."/>
        </authorList>
    </citation>
    <scope>NUCLEOTIDE SEQUENCE [LARGE SCALE GENOMIC DNA]</scope>
    <source>
        <strain evidence="3">B95-8</strain>
        <tissue evidence="3">Cell line</tissue>
    </source>
</reference>
<comment type="caution">
    <text evidence="3">The sequence shown here is derived from an EMBL/GenBank/DDBJ whole genome shotgun (WGS) entry which is preliminary data.</text>
</comment>
<name>A0ABQ9W7W7_SAGOE</name>
<comment type="subcellular location">
    <subcellularLocation>
        <location evidence="1">Nucleus</location>
        <location evidence="1">Nucleolus</location>
    </subcellularLocation>
    <subcellularLocation>
        <location evidence="1">Nucleus</location>
        <location evidence="1">Nucleoplasm</location>
    </subcellularLocation>
    <subcellularLocation>
        <location evidence="1">Nucleus</location>
    </subcellularLocation>
    <subcellularLocation>
        <location evidence="1">Chromosome</location>
        <location evidence="1">Telomere</location>
    </subcellularLocation>
    <subcellularLocation>
        <location evidence="1">Cytoplasm</location>
    </subcellularLocation>
    <subcellularLocation>
        <location evidence="1">Nucleus</location>
        <location evidence="1">PML body</location>
    </subcellularLocation>
    <text evidence="1">Shuttling between nuclear and cytoplasm depends on cell cycle, phosphorylation states, transformation and DNA damage. Diffuse localization in the nucleoplasm. Enriched in nucleoli of certain cell types. Translocated to the cytoplasm via nuclear pores in a CRM1/RAN-dependent manner involving oxidative stress-mediated phosphorylation at Tyr. Dephosphorylation at this site by SHP2 retains TERT in the nucleus. Translocated to the nucleus by phosphorylation by AKT.</text>
</comment>
<evidence type="ECO:0000313" key="4">
    <source>
        <dbReference type="Proteomes" id="UP001266305"/>
    </source>
</evidence>
<keyword evidence="1" id="KW-0779">Telomere</keyword>
<dbReference type="EMBL" id="JASSZA010000002">
    <property type="protein sequence ID" value="KAK2117486.1"/>
    <property type="molecule type" value="Genomic_DNA"/>
</dbReference>